<dbReference type="Proteomes" id="UP000182584">
    <property type="component" value="Unassembled WGS sequence"/>
</dbReference>
<dbReference type="Pfam" id="PF08984">
    <property type="entry name" value="DUF1858"/>
    <property type="match status" value="1"/>
</dbReference>
<reference evidence="3 4" key="1">
    <citation type="submission" date="2016-10" db="EMBL/GenBank/DDBJ databases">
        <authorList>
            <person name="de Groot N.N."/>
        </authorList>
    </citation>
    <scope>NUCLEOTIDE SEQUENCE [LARGE SCALE GENOMIC DNA]</scope>
    <source>
        <strain evidence="3 4">AR40</strain>
    </source>
</reference>
<dbReference type="AlphaFoldDB" id="A0A1H9WYU1"/>
<protein>
    <submittedName>
        <fullName evidence="3">Hybrid cluster protein-associated redox disulfide domain-containing protein</fullName>
    </submittedName>
</protein>
<feature type="domain" description="DUF1858" evidence="2">
    <location>
        <begin position="50"/>
        <end position="102"/>
    </location>
</feature>
<evidence type="ECO:0000313" key="3">
    <source>
        <dbReference type="EMBL" id="SES38961.1"/>
    </source>
</evidence>
<evidence type="ECO:0000259" key="2">
    <source>
        <dbReference type="Pfam" id="PF08984"/>
    </source>
</evidence>
<dbReference type="PANTHER" id="PTHR39341:SF1">
    <property type="entry name" value="DUF1858 DOMAIN-CONTAINING PROTEIN"/>
    <property type="match status" value="1"/>
</dbReference>
<dbReference type="SUPFAM" id="SSF140683">
    <property type="entry name" value="SP0561-like"/>
    <property type="match status" value="1"/>
</dbReference>
<sequence>MSLRDILFGSDEELANAPVNEEAEKAGAEAAAKAMSDESSEDKKEGADLITTDMLVGEIIAKHPSAASFLMDCGMECIFCPASQMESLGEACAVHGIDGDEICAALNERLEEYKD</sequence>
<dbReference type="Gene3D" id="1.10.3910.10">
    <property type="entry name" value="SP0561-like"/>
    <property type="match status" value="1"/>
</dbReference>
<name>A0A1H9WYU1_BUTFI</name>
<organism evidence="3 4">
    <name type="scientific">Butyrivibrio fibrisolvens</name>
    <dbReference type="NCBI Taxonomy" id="831"/>
    <lineage>
        <taxon>Bacteria</taxon>
        <taxon>Bacillati</taxon>
        <taxon>Bacillota</taxon>
        <taxon>Clostridia</taxon>
        <taxon>Lachnospirales</taxon>
        <taxon>Lachnospiraceae</taxon>
        <taxon>Butyrivibrio</taxon>
    </lineage>
</organism>
<dbReference type="NCBIfam" id="TIGR03980">
    <property type="entry name" value="prismane_assoc"/>
    <property type="match status" value="1"/>
</dbReference>
<proteinExistence type="predicted"/>
<evidence type="ECO:0000256" key="1">
    <source>
        <dbReference type="SAM" id="MobiDB-lite"/>
    </source>
</evidence>
<feature type="region of interest" description="Disordered" evidence="1">
    <location>
        <begin position="15"/>
        <end position="46"/>
    </location>
</feature>
<dbReference type="PANTHER" id="PTHR39341">
    <property type="entry name" value="BSL7085 PROTEIN"/>
    <property type="match status" value="1"/>
</dbReference>
<dbReference type="InterPro" id="IPR038062">
    <property type="entry name" value="ScdA-like_N_sf"/>
</dbReference>
<dbReference type="InterPro" id="IPR015077">
    <property type="entry name" value="DUF1858"/>
</dbReference>
<evidence type="ECO:0000313" key="4">
    <source>
        <dbReference type="Proteomes" id="UP000182584"/>
    </source>
</evidence>
<dbReference type="EMBL" id="FOGJ01000037">
    <property type="protein sequence ID" value="SES38961.1"/>
    <property type="molecule type" value="Genomic_DNA"/>
</dbReference>
<dbReference type="RefSeq" id="WP_242952792.1">
    <property type="nucleotide sequence ID" value="NZ_FOGJ01000037.1"/>
</dbReference>
<accession>A0A1H9WYU1</accession>
<gene>
    <name evidence="3" type="ORF">SAMN04487884_13710</name>
</gene>
<dbReference type="InterPro" id="IPR023883">
    <property type="entry name" value="CHP03980_redox-disulphide"/>
</dbReference>
<dbReference type="eggNOG" id="COG2846">
    <property type="taxonomic scope" value="Bacteria"/>
</dbReference>